<sequence length="79" mass="8701">MSFSEAGPMPPEITYAFVWVEDQIRVDAAVECGRRFKGIAWILDPNSQNPSLRLDNPLGIRAVQAILDRTKIGFAAPTA</sequence>
<keyword evidence="2" id="KW-1185">Reference proteome</keyword>
<evidence type="ECO:0000313" key="2">
    <source>
        <dbReference type="Proteomes" id="UP000000268"/>
    </source>
</evidence>
<dbReference type="Proteomes" id="UP000000268">
    <property type="component" value="Plasmid pREB2"/>
</dbReference>
<evidence type="ECO:0000313" key="1">
    <source>
        <dbReference type="EMBL" id="ABW31803.1"/>
    </source>
</evidence>
<dbReference type="AlphaFoldDB" id="A8ZM34"/>
<name>A8ZM34_ACAM1</name>
<reference evidence="1 2" key="1">
    <citation type="journal article" date="2008" name="Proc. Natl. Acad. Sci. U.S.A.">
        <title>Niche adaptation and genome expansion in the chlorophyll d-producing cyanobacterium Acaryochloris marina.</title>
        <authorList>
            <person name="Swingley W.D."/>
            <person name="Chen M."/>
            <person name="Cheung P.C."/>
            <person name="Conrad A.L."/>
            <person name="Dejesa L.C."/>
            <person name="Hao J."/>
            <person name="Honchak B.M."/>
            <person name="Karbach L.E."/>
            <person name="Kurdoglu A."/>
            <person name="Lahiri S."/>
            <person name="Mastrian S.D."/>
            <person name="Miyashita H."/>
            <person name="Page L."/>
            <person name="Ramakrishna P."/>
            <person name="Satoh S."/>
            <person name="Sattley W.M."/>
            <person name="Shimada Y."/>
            <person name="Taylor H.L."/>
            <person name="Tomo T."/>
            <person name="Tsuchiya T."/>
            <person name="Wang Z.T."/>
            <person name="Raymond J."/>
            <person name="Mimuro M."/>
            <person name="Blankenship R.E."/>
            <person name="Touchman J.W."/>
        </authorList>
    </citation>
    <scope>NUCLEOTIDE SEQUENCE [LARGE SCALE GENOMIC DNA]</scope>
    <source>
        <strain evidence="2">MBIC 11017</strain>
        <plasmid evidence="2">Plasmid pREB2</plasmid>
    </source>
</reference>
<geneLocation type="plasmid" evidence="1 2">
    <name>pREB2</name>
</geneLocation>
<gene>
    <name evidence="1" type="ordered locus">AM1_B0077</name>
</gene>
<dbReference type="KEGG" id="amr:AM1_B0077"/>
<dbReference type="EMBL" id="CP000839">
    <property type="protein sequence ID" value="ABW31803.1"/>
    <property type="molecule type" value="Genomic_DNA"/>
</dbReference>
<accession>A8ZM34</accession>
<organism evidence="1 2">
    <name type="scientific">Acaryochloris marina (strain MBIC 11017)</name>
    <dbReference type="NCBI Taxonomy" id="329726"/>
    <lineage>
        <taxon>Bacteria</taxon>
        <taxon>Bacillati</taxon>
        <taxon>Cyanobacteriota</taxon>
        <taxon>Cyanophyceae</taxon>
        <taxon>Acaryochloridales</taxon>
        <taxon>Acaryochloridaceae</taxon>
        <taxon>Acaryochloris</taxon>
    </lineage>
</organism>
<dbReference type="HOGENOM" id="CLU_2730642_0_0_3"/>
<protein>
    <submittedName>
        <fullName evidence="1">Uncharacterized protein</fullName>
    </submittedName>
</protein>
<proteinExistence type="predicted"/>
<keyword evidence="1" id="KW-0614">Plasmid</keyword>